<keyword evidence="4" id="KW-1185">Reference proteome</keyword>
<feature type="region of interest" description="Disordered" evidence="1">
    <location>
        <begin position="180"/>
        <end position="227"/>
    </location>
</feature>
<evidence type="ECO:0000256" key="2">
    <source>
        <dbReference type="SAM" id="SignalP"/>
    </source>
</evidence>
<accession>A0ABW3LTR2</accession>
<evidence type="ECO:0000313" key="3">
    <source>
        <dbReference type="EMBL" id="MFD1041721.1"/>
    </source>
</evidence>
<dbReference type="InterPro" id="IPR018718">
    <property type="entry name" value="DUF2242"/>
</dbReference>
<feature type="signal peptide" evidence="2">
    <location>
        <begin position="1"/>
        <end position="23"/>
    </location>
</feature>
<dbReference type="RefSeq" id="WP_202935608.1">
    <property type="nucleotide sequence ID" value="NZ_JBHTKN010000002.1"/>
</dbReference>
<keyword evidence="2" id="KW-0732">Signal</keyword>
<name>A0ABW3LTR2_9GAMM</name>
<protein>
    <submittedName>
        <fullName evidence="3">DUF2242 domain-containing protein</fullName>
    </submittedName>
</protein>
<feature type="compositionally biased region" description="Pro residues" evidence="1">
    <location>
        <begin position="215"/>
        <end position="227"/>
    </location>
</feature>
<dbReference type="EMBL" id="JBHTKN010000002">
    <property type="protein sequence ID" value="MFD1041721.1"/>
    <property type="molecule type" value="Genomic_DNA"/>
</dbReference>
<evidence type="ECO:0000256" key="1">
    <source>
        <dbReference type="SAM" id="MobiDB-lite"/>
    </source>
</evidence>
<reference evidence="4" key="1">
    <citation type="journal article" date="2019" name="Int. J. Syst. Evol. Microbiol.">
        <title>The Global Catalogue of Microorganisms (GCM) 10K type strain sequencing project: providing services to taxonomists for standard genome sequencing and annotation.</title>
        <authorList>
            <consortium name="The Broad Institute Genomics Platform"/>
            <consortium name="The Broad Institute Genome Sequencing Center for Infectious Disease"/>
            <person name="Wu L."/>
            <person name="Ma J."/>
        </authorList>
    </citation>
    <scope>NUCLEOTIDE SEQUENCE [LARGE SCALE GENOMIC DNA]</scope>
    <source>
        <strain evidence="4">CCUG 55854</strain>
    </source>
</reference>
<dbReference type="Pfam" id="PF10001">
    <property type="entry name" value="DUF2242"/>
    <property type="match status" value="1"/>
</dbReference>
<dbReference type="PROSITE" id="PS51257">
    <property type="entry name" value="PROKAR_LIPOPROTEIN"/>
    <property type="match status" value="1"/>
</dbReference>
<sequence length="227" mass="24316">MPAPRPLLLPLLLVATLGGCSMGGGTKSTPTAYEAFDSSNTYSRSFDHSPAQACEAARRALLSQGFVVGRAEADVVEARKYFQQEESHEQVEFRAVCMPQTRGDQQTLVFVNAVQDRYALRKSSTSASVGVSALGSLSLPIGSSDDSLVKVASATLQDPNFYKRFFSVLERFLPEDIERPAKPSAATQAQPTLFPVLPYPQPVPAELPAEQAGLPDPPAAEPSPPPL</sequence>
<organism evidence="3 4">
    <name type="scientific">Pseudoxanthomonas kaohsiungensis</name>
    <dbReference type="NCBI Taxonomy" id="283923"/>
    <lineage>
        <taxon>Bacteria</taxon>
        <taxon>Pseudomonadati</taxon>
        <taxon>Pseudomonadota</taxon>
        <taxon>Gammaproteobacteria</taxon>
        <taxon>Lysobacterales</taxon>
        <taxon>Lysobacteraceae</taxon>
        <taxon>Pseudoxanthomonas</taxon>
    </lineage>
</organism>
<feature type="chain" id="PRO_5046125753" evidence="2">
    <location>
        <begin position="24"/>
        <end position="227"/>
    </location>
</feature>
<gene>
    <name evidence="3" type="ORF">ACFQ2N_05065</name>
</gene>
<proteinExistence type="predicted"/>
<dbReference type="Proteomes" id="UP001597033">
    <property type="component" value="Unassembled WGS sequence"/>
</dbReference>
<evidence type="ECO:0000313" key="4">
    <source>
        <dbReference type="Proteomes" id="UP001597033"/>
    </source>
</evidence>
<comment type="caution">
    <text evidence="3">The sequence shown here is derived from an EMBL/GenBank/DDBJ whole genome shotgun (WGS) entry which is preliminary data.</text>
</comment>